<keyword evidence="2" id="KW-1185">Reference proteome</keyword>
<protein>
    <submittedName>
        <fullName evidence="1">Uncharacterized protein</fullName>
    </submittedName>
</protein>
<sequence>MRDGGLIALAAMEMSWLIALTRPHYQGSKGRIWTNGGSLKLWRKHPTVNSHCAQWRCSAVHLESVIAPSFDALPVRFKSVGARRLKGRWGRRMNGGSRVWAD</sequence>
<reference evidence="1" key="1">
    <citation type="journal article" date="2023" name="Science">
        <title>Genome structures resolve the early diversification of teleost fishes.</title>
        <authorList>
            <person name="Parey E."/>
            <person name="Louis A."/>
            <person name="Montfort J."/>
            <person name="Bouchez O."/>
            <person name="Roques C."/>
            <person name="Iampietro C."/>
            <person name="Lluch J."/>
            <person name="Castinel A."/>
            <person name="Donnadieu C."/>
            <person name="Desvignes T."/>
            <person name="Floi Bucao C."/>
            <person name="Jouanno E."/>
            <person name="Wen M."/>
            <person name="Mejri S."/>
            <person name="Dirks R."/>
            <person name="Jansen H."/>
            <person name="Henkel C."/>
            <person name="Chen W.J."/>
            <person name="Zahm M."/>
            <person name="Cabau C."/>
            <person name="Klopp C."/>
            <person name="Thompson A.W."/>
            <person name="Robinson-Rechavi M."/>
            <person name="Braasch I."/>
            <person name="Lecointre G."/>
            <person name="Bobe J."/>
            <person name="Postlethwait J.H."/>
            <person name="Berthelot C."/>
            <person name="Roest Crollius H."/>
            <person name="Guiguen Y."/>
        </authorList>
    </citation>
    <scope>NUCLEOTIDE SEQUENCE</scope>
    <source>
        <strain evidence="1">WJC10195</strain>
    </source>
</reference>
<gene>
    <name evidence="1" type="ORF">SKAU_G00326980</name>
</gene>
<proteinExistence type="predicted"/>
<dbReference type="EMBL" id="JAINUF010000014">
    <property type="protein sequence ID" value="KAJ8342770.1"/>
    <property type="molecule type" value="Genomic_DNA"/>
</dbReference>
<dbReference type="AlphaFoldDB" id="A0A9Q1EPS2"/>
<evidence type="ECO:0000313" key="1">
    <source>
        <dbReference type="EMBL" id="KAJ8342770.1"/>
    </source>
</evidence>
<comment type="caution">
    <text evidence="1">The sequence shown here is derived from an EMBL/GenBank/DDBJ whole genome shotgun (WGS) entry which is preliminary data.</text>
</comment>
<organism evidence="1 2">
    <name type="scientific">Synaphobranchus kaupii</name>
    <name type="common">Kaup's arrowtooth eel</name>
    <dbReference type="NCBI Taxonomy" id="118154"/>
    <lineage>
        <taxon>Eukaryota</taxon>
        <taxon>Metazoa</taxon>
        <taxon>Chordata</taxon>
        <taxon>Craniata</taxon>
        <taxon>Vertebrata</taxon>
        <taxon>Euteleostomi</taxon>
        <taxon>Actinopterygii</taxon>
        <taxon>Neopterygii</taxon>
        <taxon>Teleostei</taxon>
        <taxon>Anguilliformes</taxon>
        <taxon>Synaphobranchidae</taxon>
        <taxon>Synaphobranchus</taxon>
    </lineage>
</organism>
<dbReference type="Proteomes" id="UP001152622">
    <property type="component" value="Chromosome 14"/>
</dbReference>
<accession>A0A9Q1EPS2</accession>
<name>A0A9Q1EPS2_SYNKA</name>
<evidence type="ECO:0000313" key="2">
    <source>
        <dbReference type="Proteomes" id="UP001152622"/>
    </source>
</evidence>